<dbReference type="PANTHER" id="PTHR22760:SF4">
    <property type="entry name" value="GPI MANNOSYLTRANSFERASE 3"/>
    <property type="match status" value="1"/>
</dbReference>
<evidence type="ECO:0000256" key="7">
    <source>
        <dbReference type="ARBA" id="ARBA00023136"/>
    </source>
</evidence>
<dbReference type="Pfam" id="PF03901">
    <property type="entry name" value="Glyco_transf_22"/>
    <property type="match status" value="1"/>
</dbReference>
<keyword evidence="7 8" id="KW-0472">Membrane</keyword>
<proteinExistence type="inferred from homology"/>
<feature type="transmembrane region" description="Helical" evidence="8">
    <location>
        <begin position="224"/>
        <end position="254"/>
    </location>
</feature>
<dbReference type="Proteomes" id="UP000504615">
    <property type="component" value="Unplaced"/>
</dbReference>
<comment type="similarity">
    <text evidence="8">Belongs to the glycosyltransferase 22 family.</text>
</comment>
<dbReference type="OrthoDB" id="416834at2759"/>
<evidence type="ECO:0000256" key="4">
    <source>
        <dbReference type="ARBA" id="ARBA00022692"/>
    </source>
</evidence>
<keyword evidence="4 8" id="KW-0812">Transmembrane</keyword>
<dbReference type="RefSeq" id="XP_011644017.1">
    <property type="nucleotide sequence ID" value="XM_011645715.2"/>
</dbReference>
<evidence type="ECO:0000256" key="2">
    <source>
        <dbReference type="ARBA" id="ARBA00022676"/>
    </source>
</evidence>
<accession>A0A6I9WVW0</accession>
<evidence type="ECO:0000256" key="5">
    <source>
        <dbReference type="ARBA" id="ARBA00022824"/>
    </source>
</evidence>
<feature type="transmembrane region" description="Helical" evidence="8">
    <location>
        <begin position="274"/>
        <end position="301"/>
    </location>
</feature>
<dbReference type="GO" id="GO:0000026">
    <property type="term" value="F:alpha-1,2-mannosyltransferase activity"/>
    <property type="evidence" value="ECO:0007669"/>
    <property type="project" value="TreeGrafter"/>
</dbReference>
<dbReference type="EC" id="2.4.1.-" evidence="8"/>
<sequence>MLAVNNKKVFFIRSCTKSVVVKTSLRKTRKNALVLWRVIAVFIVQTVHAPDEYWQSLEVAHRMAFGYGHLTWEWTWQIRSYVYPFLISILYRVLALYSLDSVLLLTTLPRIFQAILSAYADYKFFKWHKNETMLFAMCLNWYWYYCATRTLINSVETACTTIALTIYPWRNQRRYPWRCIRDTDYLWIVGFLCMMRPTAAVIWFPLCLAHLYINVYLYLDVRILLKYILIGLTCAATCVLIDSCCYGTFVITPWNFFKMNVVKNIGSTYGSYHLLWYIFIALPVMFGYHAIVFLYACWVLCTKKRQFLHREKLMMITIIWTIFVYSWLPHKEFRFILPLFPMVICVICSCIHSFKTYCSLQFYNIITSVSISINLAAILYFSLIHQRAPLVIMDILRHEITQADSSITDTLFLTPCHATPLYSHLHVNASIRFLTCEPNFNNIEDYVDEADQFFADPATWLKNNYINNSKVTLPTYVIIFSNIMSKISEFLHTYYKPIAIVFHTDFAEWPYGMKMILYKRKDYSAILEKKIQCVNHTDIT</sequence>
<dbReference type="GeneID" id="105431494"/>
<feature type="transmembrane region" description="Helical" evidence="8">
    <location>
        <begin position="335"/>
        <end position="354"/>
    </location>
</feature>
<name>A0A6I9WVW0_9HYME</name>
<organism evidence="9 10">
    <name type="scientific">Pogonomyrmex barbatus</name>
    <name type="common">red harvester ant</name>
    <dbReference type="NCBI Taxonomy" id="144034"/>
    <lineage>
        <taxon>Eukaryota</taxon>
        <taxon>Metazoa</taxon>
        <taxon>Ecdysozoa</taxon>
        <taxon>Arthropoda</taxon>
        <taxon>Hexapoda</taxon>
        <taxon>Insecta</taxon>
        <taxon>Pterygota</taxon>
        <taxon>Neoptera</taxon>
        <taxon>Endopterygota</taxon>
        <taxon>Hymenoptera</taxon>
        <taxon>Apocrita</taxon>
        <taxon>Aculeata</taxon>
        <taxon>Formicoidea</taxon>
        <taxon>Formicidae</taxon>
        <taxon>Myrmicinae</taxon>
        <taxon>Pogonomyrmex</taxon>
    </lineage>
</organism>
<dbReference type="InterPro" id="IPR005599">
    <property type="entry name" value="GPI_mannosylTrfase"/>
</dbReference>
<feature type="transmembrane region" description="Helical" evidence="8">
    <location>
        <begin position="313"/>
        <end position="329"/>
    </location>
</feature>
<keyword evidence="3" id="KW-0808">Transferase</keyword>
<keyword evidence="6 8" id="KW-1133">Transmembrane helix</keyword>
<comment type="subcellular location">
    <subcellularLocation>
        <location evidence="1 8">Endoplasmic reticulum membrane</location>
        <topology evidence="1 8">Multi-pass membrane protein</topology>
    </subcellularLocation>
</comment>
<evidence type="ECO:0000256" key="8">
    <source>
        <dbReference type="RuleBase" id="RU363075"/>
    </source>
</evidence>
<reference evidence="10" key="1">
    <citation type="submission" date="2025-08" db="UniProtKB">
        <authorList>
            <consortium name="RefSeq"/>
        </authorList>
    </citation>
    <scope>IDENTIFICATION</scope>
</reference>
<dbReference type="KEGG" id="pbar:105431494"/>
<evidence type="ECO:0000256" key="1">
    <source>
        <dbReference type="ARBA" id="ARBA00004477"/>
    </source>
</evidence>
<dbReference type="AlphaFoldDB" id="A0A6I9WVW0"/>
<feature type="transmembrane region" description="Helical" evidence="8">
    <location>
        <begin position="185"/>
        <end position="212"/>
    </location>
</feature>
<evidence type="ECO:0000256" key="3">
    <source>
        <dbReference type="ARBA" id="ARBA00022679"/>
    </source>
</evidence>
<gene>
    <name evidence="10" type="primary">LOC105431494</name>
</gene>
<dbReference type="CTD" id="38446"/>
<dbReference type="PANTHER" id="PTHR22760">
    <property type="entry name" value="GLYCOSYLTRANSFERASE"/>
    <property type="match status" value="1"/>
</dbReference>
<keyword evidence="2 8" id="KW-0328">Glycosyltransferase</keyword>
<feature type="transmembrane region" description="Helical" evidence="8">
    <location>
        <begin position="361"/>
        <end position="383"/>
    </location>
</feature>
<evidence type="ECO:0000256" key="6">
    <source>
        <dbReference type="ARBA" id="ARBA00022989"/>
    </source>
</evidence>
<keyword evidence="5 8" id="KW-0256">Endoplasmic reticulum</keyword>
<keyword evidence="9" id="KW-1185">Reference proteome</keyword>
<dbReference type="GO" id="GO:0006506">
    <property type="term" value="P:GPI anchor biosynthetic process"/>
    <property type="evidence" value="ECO:0007669"/>
    <property type="project" value="TreeGrafter"/>
</dbReference>
<protein>
    <recommendedName>
        <fullName evidence="8">Mannosyltransferase</fullName>
        <ecNumber evidence="8">2.4.1.-</ecNumber>
    </recommendedName>
</protein>
<dbReference type="GO" id="GO:0005789">
    <property type="term" value="C:endoplasmic reticulum membrane"/>
    <property type="evidence" value="ECO:0007669"/>
    <property type="project" value="UniProtKB-SubCell"/>
</dbReference>
<evidence type="ECO:0000313" key="10">
    <source>
        <dbReference type="RefSeq" id="XP_011644017.1"/>
    </source>
</evidence>
<evidence type="ECO:0000313" key="9">
    <source>
        <dbReference type="Proteomes" id="UP000504615"/>
    </source>
</evidence>